<reference evidence="2 3" key="1">
    <citation type="submission" date="2015-07" db="EMBL/GenBank/DDBJ databases">
        <title>Emmonsia species relationships and genome sequence.</title>
        <authorList>
            <consortium name="The Broad Institute Genomics Platform"/>
            <person name="Cuomo C.A."/>
            <person name="Munoz J.F."/>
            <person name="Imamovic A."/>
            <person name="Priest M.E."/>
            <person name="Young S."/>
            <person name="Clay O.K."/>
            <person name="McEwen J.G."/>
        </authorList>
    </citation>
    <scope>NUCLEOTIDE SEQUENCE [LARGE SCALE GENOMIC DNA]</scope>
    <source>
        <strain evidence="2 3">UAMH 9510</strain>
    </source>
</reference>
<dbReference type="Proteomes" id="UP000182235">
    <property type="component" value="Unassembled WGS sequence"/>
</dbReference>
<feature type="compositionally biased region" description="Polar residues" evidence="1">
    <location>
        <begin position="32"/>
        <end position="41"/>
    </location>
</feature>
<name>A0A1J9PMJ3_9EURO</name>
<proteinExistence type="predicted"/>
<organism evidence="2 3">
    <name type="scientific">Emergomyces pasteurianus Ep9510</name>
    <dbReference type="NCBI Taxonomy" id="1447872"/>
    <lineage>
        <taxon>Eukaryota</taxon>
        <taxon>Fungi</taxon>
        <taxon>Dikarya</taxon>
        <taxon>Ascomycota</taxon>
        <taxon>Pezizomycotina</taxon>
        <taxon>Eurotiomycetes</taxon>
        <taxon>Eurotiomycetidae</taxon>
        <taxon>Onygenales</taxon>
        <taxon>Ajellomycetaceae</taxon>
        <taxon>Emergomyces</taxon>
    </lineage>
</organism>
<protein>
    <submittedName>
        <fullName evidence="2">Uncharacterized protein</fullName>
    </submittedName>
</protein>
<feature type="compositionally biased region" description="Basic and acidic residues" evidence="1">
    <location>
        <begin position="111"/>
        <end position="126"/>
    </location>
</feature>
<dbReference type="OrthoDB" id="4186102at2759"/>
<dbReference type="EMBL" id="LGRN01000059">
    <property type="protein sequence ID" value="OJD17657.1"/>
    <property type="molecule type" value="Genomic_DNA"/>
</dbReference>
<feature type="region of interest" description="Disordered" evidence="1">
    <location>
        <begin position="1"/>
        <end position="133"/>
    </location>
</feature>
<evidence type="ECO:0000256" key="1">
    <source>
        <dbReference type="SAM" id="MobiDB-lite"/>
    </source>
</evidence>
<feature type="compositionally biased region" description="Basic and acidic residues" evidence="1">
    <location>
        <begin position="47"/>
        <end position="60"/>
    </location>
</feature>
<evidence type="ECO:0000313" key="2">
    <source>
        <dbReference type="EMBL" id="OJD17657.1"/>
    </source>
</evidence>
<dbReference type="AlphaFoldDB" id="A0A1J9PMJ3"/>
<gene>
    <name evidence="2" type="ORF">AJ78_02248</name>
</gene>
<comment type="caution">
    <text evidence="2">The sequence shown here is derived from an EMBL/GenBank/DDBJ whole genome shotgun (WGS) entry which is preliminary data.</text>
</comment>
<keyword evidence="3" id="KW-1185">Reference proteome</keyword>
<accession>A0A1J9PMJ3</accession>
<dbReference type="VEuPathDB" id="FungiDB:AJ78_02248"/>
<sequence length="133" mass="14403">MTPSLQEHAAEHEIPVHTPAPSAIRDQEHDTQSLNEYQEASTLGGDTECKSDNETVDGRNSKATSAWNLEKESLAQSQLGPLPAGPARAETENVSGDRPLKDTHATVGDSFTHRLEPDTRHREAGDGRLGLLL</sequence>
<evidence type="ECO:0000313" key="3">
    <source>
        <dbReference type="Proteomes" id="UP000182235"/>
    </source>
</evidence>